<dbReference type="AlphaFoldDB" id="A0A6G6Y860"/>
<keyword evidence="3" id="KW-1185">Reference proteome</keyword>
<organism evidence="2 3">
    <name type="scientific">Stakelama tenebrarum</name>
    <dbReference type="NCBI Taxonomy" id="2711215"/>
    <lineage>
        <taxon>Bacteria</taxon>
        <taxon>Pseudomonadati</taxon>
        <taxon>Pseudomonadota</taxon>
        <taxon>Alphaproteobacteria</taxon>
        <taxon>Sphingomonadales</taxon>
        <taxon>Sphingomonadaceae</taxon>
        <taxon>Stakelama</taxon>
    </lineage>
</organism>
<evidence type="ECO:0000313" key="2">
    <source>
        <dbReference type="EMBL" id="QIG80987.1"/>
    </source>
</evidence>
<dbReference type="Proteomes" id="UP000501568">
    <property type="component" value="Chromosome"/>
</dbReference>
<feature type="transmembrane region" description="Helical" evidence="1">
    <location>
        <begin position="98"/>
        <end position="120"/>
    </location>
</feature>
<keyword evidence="1" id="KW-0472">Membrane</keyword>
<name>A0A6G6Y860_9SPHN</name>
<gene>
    <name evidence="2" type="ORF">G5C33_15110</name>
</gene>
<keyword evidence="1" id="KW-0812">Transmembrane</keyword>
<sequence length="125" mass="13570">MSEKRQYMLRSYGAVDMVFGAGLSAYLGVGLSQQAPEFGDLLYLAMGLASIALAIINVQSTVDDAQRGKLTMVCFLASLTGFGFAALAFASLSEQPAVPLVIIGTWLVCYLFFLFATLFFERAFR</sequence>
<accession>A0A6G6Y860</accession>
<feature type="transmembrane region" description="Helical" evidence="1">
    <location>
        <begin position="70"/>
        <end position="92"/>
    </location>
</feature>
<reference evidence="2 3" key="1">
    <citation type="submission" date="2020-02" db="EMBL/GenBank/DDBJ databases">
        <authorList>
            <person name="Zheng R.K."/>
            <person name="Sun C.M."/>
        </authorList>
    </citation>
    <scope>NUCLEOTIDE SEQUENCE [LARGE SCALE GENOMIC DNA]</scope>
    <source>
        <strain evidence="3">zrk23</strain>
    </source>
</reference>
<dbReference type="RefSeq" id="WP_165327913.1">
    <property type="nucleotide sequence ID" value="NZ_CP049109.1"/>
</dbReference>
<feature type="transmembrane region" description="Helical" evidence="1">
    <location>
        <begin position="41"/>
        <end position="58"/>
    </location>
</feature>
<keyword evidence="1" id="KW-1133">Transmembrane helix</keyword>
<protein>
    <submittedName>
        <fullName evidence="2">Uncharacterized protein</fullName>
    </submittedName>
</protein>
<evidence type="ECO:0000313" key="3">
    <source>
        <dbReference type="Proteomes" id="UP000501568"/>
    </source>
</evidence>
<proteinExistence type="predicted"/>
<dbReference type="EMBL" id="CP049109">
    <property type="protein sequence ID" value="QIG80987.1"/>
    <property type="molecule type" value="Genomic_DNA"/>
</dbReference>
<evidence type="ECO:0000256" key="1">
    <source>
        <dbReference type="SAM" id="Phobius"/>
    </source>
</evidence>
<feature type="transmembrane region" description="Helical" evidence="1">
    <location>
        <begin position="12"/>
        <end position="29"/>
    </location>
</feature>
<dbReference type="KEGG" id="spzr:G5C33_15110"/>